<reference evidence="2 3" key="1">
    <citation type="submission" date="2013-11" db="EMBL/GenBank/DDBJ databases">
        <title>Genome sequencing of Stegodyphus mimosarum.</title>
        <authorList>
            <person name="Bechsgaard J."/>
        </authorList>
    </citation>
    <scope>NUCLEOTIDE SEQUENCE [LARGE SCALE GENOMIC DNA]</scope>
</reference>
<dbReference type="OrthoDB" id="10051137at2759"/>
<evidence type="ECO:0000313" key="2">
    <source>
        <dbReference type="EMBL" id="KFM79151.1"/>
    </source>
</evidence>
<sequence length="49" mass="5748">MVFVIIFVLFIASLGRSLGLHDNYARFLLKLFEFCQKKIEKAERRDAAE</sequence>
<feature type="non-terminal residue" evidence="2">
    <location>
        <position position="49"/>
    </location>
</feature>
<protein>
    <submittedName>
        <fullName evidence="2">Uncharacterized protein</fullName>
    </submittedName>
</protein>
<gene>
    <name evidence="2" type="ORF">X975_26065</name>
</gene>
<proteinExistence type="predicted"/>
<organism evidence="2 3">
    <name type="scientific">Stegodyphus mimosarum</name>
    <name type="common">African social velvet spider</name>
    <dbReference type="NCBI Taxonomy" id="407821"/>
    <lineage>
        <taxon>Eukaryota</taxon>
        <taxon>Metazoa</taxon>
        <taxon>Ecdysozoa</taxon>
        <taxon>Arthropoda</taxon>
        <taxon>Chelicerata</taxon>
        <taxon>Arachnida</taxon>
        <taxon>Araneae</taxon>
        <taxon>Araneomorphae</taxon>
        <taxon>Entelegynae</taxon>
        <taxon>Eresoidea</taxon>
        <taxon>Eresidae</taxon>
        <taxon>Stegodyphus</taxon>
    </lineage>
</organism>
<feature type="signal peptide" evidence="1">
    <location>
        <begin position="1"/>
        <end position="19"/>
    </location>
</feature>
<evidence type="ECO:0000313" key="3">
    <source>
        <dbReference type="Proteomes" id="UP000054359"/>
    </source>
</evidence>
<name>A0A087UP62_STEMI</name>
<accession>A0A087UP62</accession>
<keyword evidence="3" id="KW-1185">Reference proteome</keyword>
<feature type="chain" id="PRO_5001830716" evidence="1">
    <location>
        <begin position="20"/>
        <end position="49"/>
    </location>
</feature>
<dbReference type="AlphaFoldDB" id="A0A087UP62"/>
<dbReference type="Proteomes" id="UP000054359">
    <property type="component" value="Unassembled WGS sequence"/>
</dbReference>
<evidence type="ECO:0000256" key="1">
    <source>
        <dbReference type="SAM" id="SignalP"/>
    </source>
</evidence>
<dbReference type="EMBL" id="KK120835">
    <property type="protein sequence ID" value="KFM79151.1"/>
    <property type="molecule type" value="Genomic_DNA"/>
</dbReference>
<keyword evidence="1" id="KW-0732">Signal</keyword>